<evidence type="ECO:0000313" key="2">
    <source>
        <dbReference type="EMBL" id="MFD1632115.1"/>
    </source>
</evidence>
<evidence type="ECO:0000313" key="3">
    <source>
        <dbReference type="Proteomes" id="UP001597118"/>
    </source>
</evidence>
<proteinExistence type="predicted"/>
<organism evidence="2 3">
    <name type="scientific">Pseudopedobacter beijingensis</name>
    <dbReference type="NCBI Taxonomy" id="1207056"/>
    <lineage>
        <taxon>Bacteria</taxon>
        <taxon>Pseudomonadati</taxon>
        <taxon>Bacteroidota</taxon>
        <taxon>Sphingobacteriia</taxon>
        <taxon>Sphingobacteriales</taxon>
        <taxon>Sphingobacteriaceae</taxon>
        <taxon>Pseudopedobacter</taxon>
    </lineage>
</organism>
<gene>
    <name evidence="2" type="ORF">ACFSAH_19750</name>
</gene>
<evidence type="ECO:0000259" key="1">
    <source>
        <dbReference type="Pfam" id="PF16011"/>
    </source>
</evidence>
<dbReference type="SUPFAM" id="SSF49344">
    <property type="entry name" value="CBD9-like"/>
    <property type="match status" value="1"/>
</dbReference>
<accession>A0ABW4IH30</accession>
<dbReference type="Gene3D" id="2.60.40.1190">
    <property type="match status" value="1"/>
</dbReference>
<reference evidence="3" key="1">
    <citation type="journal article" date="2019" name="Int. J. Syst. Evol. Microbiol.">
        <title>The Global Catalogue of Microorganisms (GCM) 10K type strain sequencing project: providing services to taxonomists for standard genome sequencing and annotation.</title>
        <authorList>
            <consortium name="The Broad Institute Genomics Platform"/>
            <consortium name="The Broad Institute Genome Sequencing Center for Infectious Disease"/>
            <person name="Wu L."/>
            <person name="Ma J."/>
        </authorList>
    </citation>
    <scope>NUCLEOTIDE SEQUENCE [LARGE SCALE GENOMIC DNA]</scope>
    <source>
        <strain evidence="3">CCUG 53762</strain>
    </source>
</reference>
<sequence>MEKINTENILYSQYYTINNQPWSEYHTDCEAKVLVLYDEGFLHLKFFVKEKQIRARYRETNGTVHKDNCVEFFVRFDNDTNYYNLEFNVLGNTKVAYGNGRHGREELPLKLIEQIEREVSMLPKSVNGQLYIEWVLDIKIPDFIFINNKQKELSQYEIFANFYKCGDDLDNPHYLCWNTINTENPDFHRPEFFKKLTFNK</sequence>
<dbReference type="Pfam" id="PF16011">
    <property type="entry name" value="CBM9_2"/>
    <property type="match status" value="1"/>
</dbReference>
<dbReference type="InterPro" id="IPR010502">
    <property type="entry name" value="Carb-bd_dom_fam9"/>
</dbReference>
<dbReference type="CDD" id="cd09620">
    <property type="entry name" value="CBM9_like_3"/>
    <property type="match status" value="1"/>
</dbReference>
<dbReference type="EMBL" id="JBHUDG010000051">
    <property type="protein sequence ID" value="MFD1632115.1"/>
    <property type="molecule type" value="Genomic_DNA"/>
</dbReference>
<dbReference type="RefSeq" id="WP_379664436.1">
    <property type="nucleotide sequence ID" value="NZ_JBHUDG010000051.1"/>
</dbReference>
<feature type="domain" description="Carbohydrate-binding" evidence="1">
    <location>
        <begin position="13"/>
        <end position="198"/>
    </location>
</feature>
<dbReference type="Proteomes" id="UP001597118">
    <property type="component" value="Unassembled WGS sequence"/>
</dbReference>
<comment type="caution">
    <text evidence="2">The sequence shown here is derived from an EMBL/GenBank/DDBJ whole genome shotgun (WGS) entry which is preliminary data.</text>
</comment>
<protein>
    <submittedName>
        <fullName evidence="2">Carbohydrate-binding family 9-like protein</fullName>
    </submittedName>
</protein>
<name>A0ABW4IH30_9SPHI</name>
<keyword evidence="3" id="KW-1185">Reference proteome</keyword>